<dbReference type="Gene3D" id="3.40.50.150">
    <property type="entry name" value="Vaccinia Virus protein VP39"/>
    <property type="match status" value="1"/>
</dbReference>
<dbReference type="PANTHER" id="PTHR10509:SF85">
    <property type="entry name" value="O-METHYLTRANSFERASE RV1220C-RELATED"/>
    <property type="match status" value="1"/>
</dbReference>
<dbReference type="Pfam" id="PF01596">
    <property type="entry name" value="Methyltransf_3"/>
    <property type="match status" value="1"/>
</dbReference>
<evidence type="ECO:0000256" key="3">
    <source>
        <dbReference type="ARBA" id="ARBA00022691"/>
    </source>
</evidence>
<dbReference type="GO" id="GO:0032259">
    <property type="term" value="P:methylation"/>
    <property type="evidence" value="ECO:0007669"/>
    <property type="project" value="UniProtKB-KW"/>
</dbReference>
<keyword evidence="1 4" id="KW-0489">Methyltransferase</keyword>
<evidence type="ECO:0000256" key="2">
    <source>
        <dbReference type="ARBA" id="ARBA00022679"/>
    </source>
</evidence>
<evidence type="ECO:0000313" key="5">
    <source>
        <dbReference type="Proteomes" id="UP000824005"/>
    </source>
</evidence>
<keyword evidence="2 4" id="KW-0808">Transferase</keyword>
<dbReference type="EC" id="2.1.1.-" evidence="4"/>
<name>A0A9D2C7J3_9MICO</name>
<proteinExistence type="predicted"/>
<dbReference type="PROSITE" id="PS51682">
    <property type="entry name" value="SAM_OMT_I"/>
    <property type="match status" value="1"/>
</dbReference>
<comment type="caution">
    <text evidence="4">The sequence shown here is derived from an EMBL/GenBank/DDBJ whole genome shotgun (WGS) entry which is preliminary data.</text>
</comment>
<dbReference type="PROSITE" id="PS51257">
    <property type="entry name" value="PROKAR_LIPOPROTEIN"/>
    <property type="match status" value="1"/>
</dbReference>
<reference evidence="4" key="1">
    <citation type="journal article" date="2021" name="PeerJ">
        <title>Extensive microbial diversity within the chicken gut microbiome revealed by metagenomics and culture.</title>
        <authorList>
            <person name="Gilroy R."/>
            <person name="Ravi A."/>
            <person name="Getino M."/>
            <person name="Pursley I."/>
            <person name="Horton D.L."/>
            <person name="Alikhan N.F."/>
            <person name="Baker D."/>
            <person name="Gharbi K."/>
            <person name="Hall N."/>
            <person name="Watson M."/>
            <person name="Adriaenssens E.M."/>
            <person name="Foster-Nyarko E."/>
            <person name="Jarju S."/>
            <person name="Secka A."/>
            <person name="Antonio M."/>
            <person name="Oren A."/>
            <person name="Chaudhuri R.R."/>
            <person name="La Ragione R."/>
            <person name="Hildebrand F."/>
            <person name="Pallen M.J."/>
        </authorList>
    </citation>
    <scope>NUCLEOTIDE SEQUENCE</scope>
    <source>
        <strain evidence="4">ChiGjej1B1-98</strain>
    </source>
</reference>
<sequence length="192" mass="19735">MSIARDAANEMALHPVAPGVGAQLAVLGAACRANSILEVGTGTGVSGLWLLRGAPRATLTSIDLELDSQQHARSAFAAAGVPATRARLITGDAREVLPRMNEASYDIVFLDAGSAHLLEFVELALTLTRVGGTVAVHGALLEGRIADPAQRGEEVGDMRALLAELAATDAVVSALNPVGEGLLQITRLPDSA</sequence>
<accession>A0A9D2C7J3</accession>
<organism evidence="4 5">
    <name type="scientific">Candidatus Agrococcus pullicola</name>
    <dbReference type="NCBI Taxonomy" id="2838429"/>
    <lineage>
        <taxon>Bacteria</taxon>
        <taxon>Bacillati</taxon>
        <taxon>Actinomycetota</taxon>
        <taxon>Actinomycetes</taxon>
        <taxon>Micrococcales</taxon>
        <taxon>Microbacteriaceae</taxon>
        <taxon>Agrococcus</taxon>
    </lineage>
</organism>
<dbReference type="SUPFAM" id="SSF53335">
    <property type="entry name" value="S-adenosyl-L-methionine-dependent methyltransferases"/>
    <property type="match status" value="1"/>
</dbReference>
<dbReference type="Proteomes" id="UP000824005">
    <property type="component" value="Unassembled WGS sequence"/>
</dbReference>
<dbReference type="InterPro" id="IPR029063">
    <property type="entry name" value="SAM-dependent_MTases_sf"/>
</dbReference>
<dbReference type="InterPro" id="IPR002935">
    <property type="entry name" value="SAM_O-MeTrfase"/>
</dbReference>
<protein>
    <submittedName>
        <fullName evidence="4">Class I SAM-dependent methyltransferase</fullName>
        <ecNumber evidence="4">2.1.1.-</ecNumber>
    </submittedName>
</protein>
<dbReference type="GO" id="GO:0008757">
    <property type="term" value="F:S-adenosylmethionine-dependent methyltransferase activity"/>
    <property type="evidence" value="ECO:0007669"/>
    <property type="project" value="TreeGrafter"/>
</dbReference>
<dbReference type="GO" id="GO:0008171">
    <property type="term" value="F:O-methyltransferase activity"/>
    <property type="evidence" value="ECO:0007669"/>
    <property type="project" value="InterPro"/>
</dbReference>
<reference evidence="4" key="2">
    <citation type="submission" date="2021-04" db="EMBL/GenBank/DDBJ databases">
        <authorList>
            <person name="Gilroy R."/>
        </authorList>
    </citation>
    <scope>NUCLEOTIDE SEQUENCE</scope>
    <source>
        <strain evidence="4">ChiGjej1B1-98</strain>
    </source>
</reference>
<evidence type="ECO:0000256" key="1">
    <source>
        <dbReference type="ARBA" id="ARBA00022603"/>
    </source>
</evidence>
<gene>
    <name evidence="4" type="ORF">H9830_02350</name>
</gene>
<dbReference type="InterPro" id="IPR050362">
    <property type="entry name" value="Cation-dep_OMT"/>
</dbReference>
<dbReference type="EMBL" id="DXDC01000067">
    <property type="protein sequence ID" value="HIY65101.1"/>
    <property type="molecule type" value="Genomic_DNA"/>
</dbReference>
<keyword evidence="3" id="KW-0949">S-adenosyl-L-methionine</keyword>
<evidence type="ECO:0000313" key="4">
    <source>
        <dbReference type="EMBL" id="HIY65101.1"/>
    </source>
</evidence>
<dbReference type="AlphaFoldDB" id="A0A9D2C7J3"/>
<dbReference type="PANTHER" id="PTHR10509">
    <property type="entry name" value="O-METHYLTRANSFERASE-RELATED"/>
    <property type="match status" value="1"/>
</dbReference>
<dbReference type="CDD" id="cd02440">
    <property type="entry name" value="AdoMet_MTases"/>
    <property type="match status" value="1"/>
</dbReference>